<dbReference type="EMBL" id="KZ107855">
    <property type="protein sequence ID" value="OSS45038.1"/>
    <property type="molecule type" value="Genomic_DNA"/>
</dbReference>
<protein>
    <submittedName>
        <fullName evidence="1">Uncharacterized protein</fullName>
    </submittedName>
</protein>
<gene>
    <name evidence="1" type="ORF">B5807_09428</name>
</gene>
<keyword evidence="2" id="KW-1185">Reference proteome</keyword>
<sequence>MKHTTLFPLLGRCIILHVHVYTNALPYPTLRTRRQCLKKTLFAPAAVLGRHLGAGAVAFVDTLVFLAHGFGLSTGSTDGSLVTEVGVDADEIRGQTVRAHVLDDDFAWRLGLIVGAITAAAVQFASVHNVVVLDSHGSGTVVLDNLINGLLRSSTDDCCIAGAKD</sequence>
<dbReference type="AlphaFoldDB" id="A0A1Y2LQ53"/>
<accession>A0A1Y2LQ53</accession>
<evidence type="ECO:0000313" key="1">
    <source>
        <dbReference type="EMBL" id="OSS45038.1"/>
    </source>
</evidence>
<dbReference type="Proteomes" id="UP000193240">
    <property type="component" value="Unassembled WGS sequence"/>
</dbReference>
<evidence type="ECO:0000313" key="2">
    <source>
        <dbReference type="Proteomes" id="UP000193240"/>
    </source>
</evidence>
<organism evidence="1 2">
    <name type="scientific">Epicoccum nigrum</name>
    <name type="common">Soil fungus</name>
    <name type="synonym">Epicoccum purpurascens</name>
    <dbReference type="NCBI Taxonomy" id="105696"/>
    <lineage>
        <taxon>Eukaryota</taxon>
        <taxon>Fungi</taxon>
        <taxon>Dikarya</taxon>
        <taxon>Ascomycota</taxon>
        <taxon>Pezizomycotina</taxon>
        <taxon>Dothideomycetes</taxon>
        <taxon>Pleosporomycetidae</taxon>
        <taxon>Pleosporales</taxon>
        <taxon>Pleosporineae</taxon>
        <taxon>Didymellaceae</taxon>
        <taxon>Epicoccum</taxon>
    </lineage>
</organism>
<proteinExistence type="predicted"/>
<dbReference type="InParanoid" id="A0A1Y2LQ53"/>
<reference evidence="1 2" key="1">
    <citation type="journal article" date="2017" name="Genome Announc.">
        <title>Genome sequence of the saprophytic ascomycete Epicoccum nigrum ICMP 19927 strain isolated from New Zealand.</title>
        <authorList>
            <person name="Fokin M."/>
            <person name="Fleetwood D."/>
            <person name="Weir B.S."/>
            <person name="Villas-Boas S.G."/>
        </authorList>
    </citation>
    <scope>NUCLEOTIDE SEQUENCE [LARGE SCALE GENOMIC DNA]</scope>
    <source>
        <strain evidence="1 2">ICMP 19927</strain>
    </source>
</reference>
<name>A0A1Y2LQ53_EPING</name>